<evidence type="ECO:0000313" key="2">
    <source>
        <dbReference type="EMBL" id="KAB1277982.1"/>
    </source>
</evidence>
<evidence type="ECO:0000256" key="1">
    <source>
        <dbReference type="SAM" id="MobiDB-lite"/>
    </source>
</evidence>
<name>A0A5N4E3N1_CAMDR</name>
<organism evidence="2 3">
    <name type="scientific">Camelus dromedarius</name>
    <name type="common">Dromedary</name>
    <name type="synonym">Arabian camel</name>
    <dbReference type="NCBI Taxonomy" id="9838"/>
    <lineage>
        <taxon>Eukaryota</taxon>
        <taxon>Metazoa</taxon>
        <taxon>Chordata</taxon>
        <taxon>Craniata</taxon>
        <taxon>Vertebrata</taxon>
        <taxon>Euteleostomi</taxon>
        <taxon>Mammalia</taxon>
        <taxon>Eutheria</taxon>
        <taxon>Laurasiatheria</taxon>
        <taxon>Artiodactyla</taxon>
        <taxon>Tylopoda</taxon>
        <taxon>Camelidae</taxon>
        <taxon>Camelus</taxon>
    </lineage>
</organism>
<feature type="region of interest" description="Disordered" evidence="1">
    <location>
        <begin position="1"/>
        <end position="35"/>
    </location>
</feature>
<comment type="caution">
    <text evidence="2">The sequence shown here is derived from an EMBL/GenBank/DDBJ whole genome shotgun (WGS) entry which is preliminary data.</text>
</comment>
<dbReference type="Proteomes" id="UP000299084">
    <property type="component" value="Unassembled WGS sequence"/>
</dbReference>
<protein>
    <submittedName>
        <fullName evidence="2">Uncharacterized protein</fullName>
    </submittedName>
</protein>
<gene>
    <name evidence="2" type="ORF">Cadr_000005519</name>
</gene>
<dbReference type="EMBL" id="JWIN03000006">
    <property type="protein sequence ID" value="KAB1277982.1"/>
    <property type="molecule type" value="Genomic_DNA"/>
</dbReference>
<accession>A0A5N4E3N1</accession>
<reference evidence="2 3" key="1">
    <citation type="journal article" date="2019" name="Mol. Ecol. Resour.">
        <title>Improving Illumina assemblies with Hi-C and long reads: an example with the North African dromedary.</title>
        <authorList>
            <person name="Elbers J.P."/>
            <person name="Rogers M.F."/>
            <person name="Perelman P.L."/>
            <person name="Proskuryakova A.A."/>
            <person name="Serdyukova N.A."/>
            <person name="Johnson W.E."/>
            <person name="Horin P."/>
            <person name="Corander J."/>
            <person name="Murphy D."/>
            <person name="Burger P.A."/>
        </authorList>
    </citation>
    <scope>NUCLEOTIDE SEQUENCE [LARGE SCALE GENOMIC DNA]</scope>
    <source>
        <strain evidence="2">Drom800</strain>
        <tissue evidence="2">Blood</tissue>
    </source>
</reference>
<sequence>MLGGRLGLCSTGCGKTGQGEGNPSRSRKDSAQSLSAEVRESSWKAVAYGTNLLLASTTGMAGL</sequence>
<evidence type="ECO:0000313" key="3">
    <source>
        <dbReference type="Proteomes" id="UP000299084"/>
    </source>
</evidence>
<proteinExistence type="predicted"/>
<dbReference type="AlphaFoldDB" id="A0A5N4E3N1"/>
<keyword evidence="3" id="KW-1185">Reference proteome</keyword>